<organism evidence="1 2">
    <name type="scientific">Solilutibacter silvestris</name>
    <dbReference type="NCBI Taxonomy" id="1645665"/>
    <lineage>
        <taxon>Bacteria</taxon>
        <taxon>Pseudomonadati</taxon>
        <taxon>Pseudomonadota</taxon>
        <taxon>Gammaproteobacteria</taxon>
        <taxon>Lysobacterales</taxon>
        <taxon>Lysobacteraceae</taxon>
        <taxon>Solilutibacter</taxon>
    </lineage>
</organism>
<comment type="caution">
    <text evidence="1">The sequence shown here is derived from an EMBL/GenBank/DDBJ whole genome shotgun (WGS) entry which is preliminary data.</text>
</comment>
<evidence type="ECO:0000313" key="1">
    <source>
        <dbReference type="EMBL" id="PNS08331.1"/>
    </source>
</evidence>
<gene>
    <name evidence="1" type="ORF">Lysil_2507</name>
</gene>
<keyword evidence="2" id="KW-1185">Reference proteome</keyword>
<protein>
    <submittedName>
        <fullName evidence="1">Uncharacterized protein</fullName>
    </submittedName>
</protein>
<reference evidence="1 2" key="1">
    <citation type="submission" date="2017-08" db="EMBL/GenBank/DDBJ databases">
        <title>Lysobacter sylvestris genome.</title>
        <authorList>
            <person name="Zhang D.-C."/>
            <person name="Albuquerque L."/>
            <person name="Franca L."/>
            <person name="Froufe H.J.C."/>
            <person name="Barroso C."/>
            <person name="Egas C."/>
            <person name="Da Costa M."/>
            <person name="Margesin R."/>
        </authorList>
    </citation>
    <scope>NUCLEOTIDE SEQUENCE [LARGE SCALE GENOMIC DNA]</scope>
    <source>
        <strain evidence="1 2">AM20-91</strain>
    </source>
</reference>
<sequence length="123" mass="12847">MSMGLPRAGTVPKAGEIGATRACPHCKATILESAPVCPACKGHLRFGEASIRKALDRPLAIEGTLSQPPGGVPIEYSVVIAIRNERGEEVGRHVVGVGAMQPGESRTFSLAVDVFASTKGKLR</sequence>
<proteinExistence type="predicted"/>
<dbReference type="AlphaFoldDB" id="A0A2K1PZW2"/>
<dbReference type="Proteomes" id="UP000236220">
    <property type="component" value="Unassembled WGS sequence"/>
</dbReference>
<evidence type="ECO:0000313" key="2">
    <source>
        <dbReference type="Proteomes" id="UP000236220"/>
    </source>
</evidence>
<accession>A0A2K1PZW2</accession>
<dbReference type="EMBL" id="NPZB01000002">
    <property type="protein sequence ID" value="PNS08331.1"/>
    <property type="molecule type" value="Genomic_DNA"/>
</dbReference>
<name>A0A2K1PZW2_9GAMM</name>